<name>A0A6J1WTJ1_GALME</name>
<evidence type="ECO:0000256" key="1">
    <source>
        <dbReference type="ARBA" id="ARBA00005906"/>
    </source>
</evidence>
<dbReference type="GO" id="GO:0042600">
    <property type="term" value="C:egg chorion"/>
    <property type="evidence" value="ECO:0007669"/>
    <property type="project" value="InterPro"/>
</dbReference>
<reference evidence="6" key="1">
    <citation type="submission" date="2025-08" db="UniProtKB">
        <authorList>
            <consortium name="RefSeq"/>
        </authorList>
    </citation>
    <scope>IDENTIFICATION</scope>
    <source>
        <tissue evidence="6">Whole larvae</tissue>
    </source>
</reference>
<protein>
    <submittedName>
        <fullName evidence="6">Chorion class B protein B.L1-like</fullName>
    </submittedName>
</protein>
<feature type="chain" id="PRO_5047472190" evidence="4">
    <location>
        <begin position="21"/>
        <end position="245"/>
    </location>
</feature>
<dbReference type="KEGG" id="gmw:113515522"/>
<dbReference type="Proteomes" id="UP001652740">
    <property type="component" value="Unplaced"/>
</dbReference>
<keyword evidence="2" id="KW-0677">Repeat</keyword>
<dbReference type="GO" id="GO:0005213">
    <property type="term" value="F:structural constituent of egg chorion"/>
    <property type="evidence" value="ECO:0007669"/>
    <property type="project" value="InterPro"/>
</dbReference>
<dbReference type="Pfam" id="PF01723">
    <property type="entry name" value="Chorion_1"/>
    <property type="match status" value="1"/>
</dbReference>
<dbReference type="InParanoid" id="A0A6J1WTJ1"/>
<organism evidence="5 6">
    <name type="scientific">Galleria mellonella</name>
    <name type="common">Greater wax moth</name>
    <dbReference type="NCBI Taxonomy" id="7137"/>
    <lineage>
        <taxon>Eukaryota</taxon>
        <taxon>Metazoa</taxon>
        <taxon>Ecdysozoa</taxon>
        <taxon>Arthropoda</taxon>
        <taxon>Hexapoda</taxon>
        <taxon>Insecta</taxon>
        <taxon>Pterygota</taxon>
        <taxon>Neoptera</taxon>
        <taxon>Endopterygota</taxon>
        <taxon>Lepidoptera</taxon>
        <taxon>Glossata</taxon>
        <taxon>Ditrysia</taxon>
        <taxon>Pyraloidea</taxon>
        <taxon>Pyralidae</taxon>
        <taxon>Galleriinae</taxon>
        <taxon>Galleria</taxon>
    </lineage>
</organism>
<dbReference type="AlphaFoldDB" id="A0A6J1WTJ1"/>
<evidence type="ECO:0000256" key="2">
    <source>
        <dbReference type="ARBA" id="ARBA00022737"/>
    </source>
</evidence>
<dbReference type="InterPro" id="IPR002635">
    <property type="entry name" value="Chorion"/>
</dbReference>
<feature type="signal peptide" evidence="4">
    <location>
        <begin position="1"/>
        <end position="20"/>
    </location>
</feature>
<sequence>MAVKTIVLCAQVLLVQSVFGKTIYNGNLPLPFSSASGATVVENTVTVSNNAIGGIGLANNGLLGTGLGLTNAGLIGSGVGLANTGLIGSGIGLANTGLIGSGVGLANTGIVGTGVGLANTGLIGNAILPTPAPGFLDFATITARDNLPVFSFSPIAPTGITVVSENIIEGPITVAGQLPFLSAVAFEGALPSEGAGAAGCGCGNGNIGIISESYEPIPPALGGLGYGKGLGLGAGYGPVAGRLAY</sequence>
<dbReference type="RefSeq" id="XP_026755573.2">
    <property type="nucleotide sequence ID" value="XM_026899772.3"/>
</dbReference>
<comment type="similarity">
    <text evidence="1 3">Belongs to the chorion protein family.</text>
</comment>
<proteinExistence type="inferred from homology"/>
<evidence type="ECO:0000313" key="5">
    <source>
        <dbReference type="Proteomes" id="UP001652740"/>
    </source>
</evidence>
<dbReference type="GeneID" id="113515522"/>
<gene>
    <name evidence="6" type="primary">LOC113515522</name>
</gene>
<keyword evidence="5" id="KW-1185">Reference proteome</keyword>
<dbReference type="GO" id="GO:0007304">
    <property type="term" value="P:chorion-containing eggshell formation"/>
    <property type="evidence" value="ECO:0007669"/>
    <property type="project" value="InterPro"/>
</dbReference>
<accession>A0A6J1WTJ1</accession>
<evidence type="ECO:0000256" key="3">
    <source>
        <dbReference type="RuleBase" id="RU004378"/>
    </source>
</evidence>
<evidence type="ECO:0000256" key="4">
    <source>
        <dbReference type="SAM" id="SignalP"/>
    </source>
</evidence>
<evidence type="ECO:0000313" key="6">
    <source>
        <dbReference type="RefSeq" id="XP_026755573.2"/>
    </source>
</evidence>
<keyword evidence="4" id="KW-0732">Signal</keyword>